<sequence>MSKNKKVKGTKIIVDSLKDEKVEYIFGIPGGSIIPLYDEYYDSDIKHILMRHEQAAAHAADGYARATGKTGVCTTTSGPGATNLVTGIATAYMDSVPLVALTGQVETISIGNDAFQEADITGITLSITKHNYLVKDVDELQRIIKEAFYIASTGRPGPVLIDLPKDVQTGETEYDPNITVNLRGYKPTYKGHPVQIKKAADMILNAERAIIIAGGGVTISGANKELINLSELLNIPVATTIMGKGTFPEDHPLSLGILGMHGTTYANYSVSDSDLILAIGTRFSDRVTGDASRFAPDAKIIHIDIDPAEIGKNVRVDLPIVGDSKNILNSLLSILKTKISNENKGRYKKWIEKVSTWKMEHPLHFNEKTDTLKPQYVIKRLYEITKGNAIIVTEVGQHQMWTAQYYLCKNPRQFISSGGLGTMGYGFPASIGVKIALPNSLVFDVAGDGSFQMNCQELATAVQNNIDVKVAIINNGYLGMVRQWQELFYNRRYSNTRLGYLPDFVKFAESYNAKGIRVTKKSEVDDAIQEAIRYDGPVLIDFRVEEEENVFPMVPAGKTLTNIIEVDKR</sequence>
<keyword evidence="9 13" id="KW-0460">Magnesium</keyword>
<comment type="pathway">
    <text evidence="1 13">Amino-acid biosynthesis; L-isoleucine biosynthesis; L-isoleucine from 2-oxobutanoate: step 1/4.</text>
</comment>
<evidence type="ECO:0000256" key="10">
    <source>
        <dbReference type="ARBA" id="ARBA00023052"/>
    </source>
</evidence>
<dbReference type="FunFam" id="3.40.50.970:FF:000007">
    <property type="entry name" value="Acetolactate synthase"/>
    <property type="match status" value="1"/>
</dbReference>
<comment type="caution">
    <text evidence="17">The sequence shown here is derived from an EMBL/GenBank/DDBJ whole genome shotgun (WGS) entry which is preliminary data.</text>
</comment>
<evidence type="ECO:0000256" key="1">
    <source>
        <dbReference type="ARBA" id="ARBA00004974"/>
    </source>
</evidence>
<reference evidence="17 18" key="1">
    <citation type="journal article" date="2019" name="Nat. Microbiol.">
        <title>Wide diversity of methane and short-chain alkane metabolisms in uncultured archaea.</title>
        <authorList>
            <person name="Borrel G."/>
            <person name="Adam P.S."/>
            <person name="McKay L.J."/>
            <person name="Chen L.X."/>
            <person name="Sierra-Garcia I.N."/>
            <person name="Sieber C.M."/>
            <person name="Letourneur Q."/>
            <person name="Ghozlane A."/>
            <person name="Andersen G.L."/>
            <person name="Li W.J."/>
            <person name="Hallam S.J."/>
            <person name="Muyzer G."/>
            <person name="de Oliveira V.M."/>
            <person name="Inskeep W.P."/>
            <person name="Banfield J.F."/>
            <person name="Gribaldo S."/>
        </authorList>
    </citation>
    <scope>NUCLEOTIDE SEQUENCE [LARGE SCALE GENOMIC DNA]</scope>
    <source>
        <strain evidence="17">NM1a</strain>
    </source>
</reference>
<dbReference type="Gene3D" id="3.40.50.970">
    <property type="match status" value="2"/>
</dbReference>
<evidence type="ECO:0000256" key="2">
    <source>
        <dbReference type="ARBA" id="ARBA00005025"/>
    </source>
</evidence>
<dbReference type="Gene3D" id="3.40.50.1220">
    <property type="entry name" value="TPP-binding domain"/>
    <property type="match status" value="1"/>
</dbReference>
<evidence type="ECO:0000256" key="12">
    <source>
        <dbReference type="ARBA" id="ARBA00048670"/>
    </source>
</evidence>
<evidence type="ECO:0000256" key="3">
    <source>
        <dbReference type="ARBA" id="ARBA00007812"/>
    </source>
</evidence>
<dbReference type="SUPFAM" id="SSF52467">
    <property type="entry name" value="DHS-like NAD/FAD-binding domain"/>
    <property type="match status" value="1"/>
</dbReference>
<gene>
    <name evidence="17" type="primary">ilvB</name>
    <name evidence="17" type="ORF">EF806_06110</name>
</gene>
<dbReference type="FunFam" id="3.40.50.1220:FF:000008">
    <property type="entry name" value="Acetolactate synthase"/>
    <property type="match status" value="1"/>
</dbReference>
<dbReference type="Pfam" id="PF00205">
    <property type="entry name" value="TPP_enzyme_M"/>
    <property type="match status" value="1"/>
</dbReference>
<dbReference type="GO" id="GO:0044272">
    <property type="term" value="P:sulfur compound biosynthetic process"/>
    <property type="evidence" value="ECO:0007669"/>
    <property type="project" value="UniProtKB-ARBA"/>
</dbReference>
<comment type="cofactor">
    <cofactor evidence="13">
        <name>thiamine diphosphate</name>
        <dbReference type="ChEBI" id="CHEBI:58937"/>
    </cofactor>
    <text evidence="13">Binds 1 thiamine pyrophosphate per subunit.</text>
</comment>
<dbReference type="CDD" id="cd02015">
    <property type="entry name" value="TPP_AHAS"/>
    <property type="match status" value="1"/>
</dbReference>
<dbReference type="NCBIfam" id="TIGR00118">
    <property type="entry name" value="acolac_lg"/>
    <property type="match status" value="1"/>
</dbReference>
<dbReference type="GO" id="GO:0050660">
    <property type="term" value="F:flavin adenine dinucleotide binding"/>
    <property type="evidence" value="ECO:0007669"/>
    <property type="project" value="InterPro"/>
</dbReference>
<evidence type="ECO:0000256" key="13">
    <source>
        <dbReference type="RuleBase" id="RU003591"/>
    </source>
</evidence>
<dbReference type="UniPathway" id="UPA00049">
    <property type="reaction ID" value="UER00059"/>
</dbReference>
<dbReference type="GO" id="GO:0030976">
    <property type="term" value="F:thiamine pyrophosphate binding"/>
    <property type="evidence" value="ECO:0007669"/>
    <property type="project" value="UniProtKB-UniRule"/>
</dbReference>
<dbReference type="InterPro" id="IPR011766">
    <property type="entry name" value="TPP_enzyme_TPP-bd"/>
</dbReference>
<dbReference type="InterPro" id="IPR045229">
    <property type="entry name" value="TPP_enz"/>
</dbReference>
<dbReference type="Pfam" id="PF02775">
    <property type="entry name" value="TPP_enzyme_C"/>
    <property type="match status" value="1"/>
</dbReference>
<evidence type="ECO:0000256" key="8">
    <source>
        <dbReference type="ARBA" id="ARBA00022827"/>
    </source>
</evidence>
<evidence type="ECO:0000256" key="7">
    <source>
        <dbReference type="ARBA" id="ARBA00022723"/>
    </source>
</evidence>
<dbReference type="GO" id="GO:0009097">
    <property type="term" value="P:isoleucine biosynthetic process"/>
    <property type="evidence" value="ECO:0007669"/>
    <property type="project" value="UniProtKB-UniPathway"/>
</dbReference>
<keyword evidence="10 13" id="KW-0786">Thiamine pyrophosphate</keyword>
<dbReference type="InterPro" id="IPR012846">
    <property type="entry name" value="Acetolactate_synth_lsu"/>
</dbReference>
<name>A0A520KQK5_METT2</name>
<evidence type="ECO:0000313" key="17">
    <source>
        <dbReference type="EMBL" id="RZN63808.1"/>
    </source>
</evidence>
<dbReference type="EMBL" id="RXIF01000012">
    <property type="protein sequence ID" value="RZN63808.1"/>
    <property type="molecule type" value="Genomic_DNA"/>
</dbReference>
<evidence type="ECO:0000256" key="6">
    <source>
        <dbReference type="ARBA" id="ARBA00022679"/>
    </source>
</evidence>
<evidence type="ECO:0000259" key="16">
    <source>
        <dbReference type="Pfam" id="PF02776"/>
    </source>
</evidence>
<dbReference type="PANTHER" id="PTHR18968:SF13">
    <property type="entry name" value="ACETOLACTATE SYNTHASE CATALYTIC SUBUNIT, MITOCHONDRIAL"/>
    <property type="match status" value="1"/>
</dbReference>
<evidence type="ECO:0000256" key="11">
    <source>
        <dbReference type="ARBA" id="ARBA00023304"/>
    </source>
</evidence>
<dbReference type="GO" id="GO:0005948">
    <property type="term" value="C:acetolactate synthase complex"/>
    <property type="evidence" value="ECO:0007669"/>
    <property type="project" value="TreeGrafter"/>
</dbReference>
<dbReference type="InterPro" id="IPR039368">
    <property type="entry name" value="AHAS_TPP"/>
</dbReference>
<comment type="catalytic activity">
    <reaction evidence="12 13">
        <text>2 pyruvate + H(+) = (2S)-2-acetolactate + CO2</text>
        <dbReference type="Rhea" id="RHEA:25249"/>
        <dbReference type="ChEBI" id="CHEBI:15361"/>
        <dbReference type="ChEBI" id="CHEBI:15378"/>
        <dbReference type="ChEBI" id="CHEBI:16526"/>
        <dbReference type="ChEBI" id="CHEBI:58476"/>
        <dbReference type="EC" id="2.2.1.6"/>
    </reaction>
</comment>
<protein>
    <recommendedName>
        <fullName evidence="13">Acetolactate synthase</fullName>
        <ecNumber evidence="13">2.2.1.6</ecNumber>
    </recommendedName>
</protein>
<feature type="domain" description="Thiamine pyrophosphate enzyme N-terminal TPP-binding" evidence="16">
    <location>
        <begin position="8"/>
        <end position="121"/>
    </location>
</feature>
<evidence type="ECO:0000256" key="4">
    <source>
        <dbReference type="ARBA" id="ARBA00022605"/>
    </source>
</evidence>
<keyword evidence="5" id="KW-0285">Flavoprotein</keyword>
<dbReference type="FunFam" id="3.40.50.970:FF:000016">
    <property type="entry name" value="Acetolactate synthase"/>
    <property type="match status" value="1"/>
</dbReference>
<evidence type="ECO:0000259" key="15">
    <source>
        <dbReference type="Pfam" id="PF02775"/>
    </source>
</evidence>
<keyword evidence="8" id="KW-0274">FAD</keyword>
<proteinExistence type="inferred from homology"/>
<dbReference type="PANTHER" id="PTHR18968">
    <property type="entry name" value="THIAMINE PYROPHOSPHATE ENZYMES"/>
    <property type="match status" value="1"/>
</dbReference>
<dbReference type="Pfam" id="PF02776">
    <property type="entry name" value="TPP_enzyme_N"/>
    <property type="match status" value="1"/>
</dbReference>
<organism evidence="17 18">
    <name type="scientific">Methanoliparum thermophilum</name>
    <dbReference type="NCBI Taxonomy" id="2491083"/>
    <lineage>
        <taxon>Archaea</taxon>
        <taxon>Methanobacteriati</taxon>
        <taxon>Methanobacteriota</taxon>
        <taxon>Candidatus Methanoliparia</taxon>
        <taxon>Candidatus Methanoliparales</taxon>
        <taxon>Candidatus Methanoliparaceae</taxon>
        <taxon>Candidatus Methanoliparum</taxon>
    </lineage>
</organism>
<evidence type="ECO:0000256" key="5">
    <source>
        <dbReference type="ARBA" id="ARBA00022630"/>
    </source>
</evidence>
<dbReference type="InterPro" id="IPR012000">
    <property type="entry name" value="Thiamin_PyroP_enz_cen_dom"/>
</dbReference>
<dbReference type="CDD" id="cd07035">
    <property type="entry name" value="TPP_PYR_POX_like"/>
    <property type="match status" value="1"/>
</dbReference>
<dbReference type="GO" id="GO:0009099">
    <property type="term" value="P:L-valine biosynthetic process"/>
    <property type="evidence" value="ECO:0007669"/>
    <property type="project" value="UniProtKB-UniPathway"/>
</dbReference>
<dbReference type="SUPFAM" id="SSF52518">
    <property type="entry name" value="Thiamin diphosphate-binding fold (THDP-binding)"/>
    <property type="match status" value="2"/>
</dbReference>
<dbReference type="EC" id="2.2.1.6" evidence="13"/>
<dbReference type="InterPro" id="IPR029035">
    <property type="entry name" value="DHS-like_NAD/FAD-binding_dom"/>
</dbReference>
<feature type="domain" description="Thiamine pyrophosphate enzyme central" evidence="14">
    <location>
        <begin position="196"/>
        <end position="331"/>
    </location>
</feature>
<evidence type="ECO:0000259" key="14">
    <source>
        <dbReference type="Pfam" id="PF00205"/>
    </source>
</evidence>
<comment type="pathway">
    <text evidence="2 13">Amino-acid biosynthesis; L-valine biosynthesis; L-valine from pyruvate: step 1/4.</text>
</comment>
<dbReference type="GO" id="GO:0000287">
    <property type="term" value="F:magnesium ion binding"/>
    <property type="evidence" value="ECO:0007669"/>
    <property type="project" value="UniProtKB-UniRule"/>
</dbReference>
<comment type="cofactor">
    <cofactor evidence="13">
        <name>Mg(2+)</name>
        <dbReference type="ChEBI" id="CHEBI:18420"/>
    </cofactor>
    <text evidence="13">Binds 1 Mg(2+) ion per subunit.</text>
</comment>
<dbReference type="PROSITE" id="PS00187">
    <property type="entry name" value="TPP_ENZYMES"/>
    <property type="match status" value="1"/>
</dbReference>
<accession>A0A520KQK5</accession>
<evidence type="ECO:0000313" key="18">
    <source>
        <dbReference type="Proteomes" id="UP000317158"/>
    </source>
</evidence>
<dbReference type="InterPro" id="IPR029061">
    <property type="entry name" value="THDP-binding"/>
</dbReference>
<dbReference type="Proteomes" id="UP000317158">
    <property type="component" value="Unassembled WGS sequence"/>
</dbReference>
<keyword evidence="11 13" id="KW-0100">Branched-chain amino acid biosynthesis</keyword>
<evidence type="ECO:0000256" key="9">
    <source>
        <dbReference type="ARBA" id="ARBA00022842"/>
    </source>
</evidence>
<keyword evidence="7 13" id="KW-0479">Metal-binding</keyword>
<keyword evidence="4 13" id="KW-0028">Amino-acid biosynthesis</keyword>
<dbReference type="UniPathway" id="UPA00047">
    <property type="reaction ID" value="UER00055"/>
</dbReference>
<dbReference type="InterPro" id="IPR012001">
    <property type="entry name" value="Thiamin_PyroP_enz_TPP-bd_dom"/>
</dbReference>
<keyword evidence="6 13" id="KW-0808">Transferase</keyword>
<dbReference type="InterPro" id="IPR000399">
    <property type="entry name" value="TPP-bd_CS"/>
</dbReference>
<dbReference type="AlphaFoldDB" id="A0A520KQK5"/>
<comment type="similarity">
    <text evidence="3 13">Belongs to the TPP enzyme family.</text>
</comment>
<dbReference type="GO" id="GO:0003984">
    <property type="term" value="F:acetolactate synthase activity"/>
    <property type="evidence" value="ECO:0007669"/>
    <property type="project" value="UniProtKB-EC"/>
</dbReference>
<feature type="domain" description="Thiamine pyrophosphate enzyme TPP-binding" evidence="15">
    <location>
        <begin position="395"/>
        <end position="542"/>
    </location>
</feature>